<dbReference type="GO" id="GO:0006635">
    <property type="term" value="P:fatty acid beta-oxidation"/>
    <property type="evidence" value="ECO:0007669"/>
    <property type="project" value="TreeGrafter"/>
</dbReference>
<dbReference type="AlphaFoldDB" id="B4N060"/>
<evidence type="ECO:0000313" key="18">
    <source>
        <dbReference type="Proteomes" id="UP000007798"/>
    </source>
</evidence>
<comment type="catalytic activity">
    <reaction evidence="13">
        <text>(3Z)-octenoyl-CoA = (2E)-octenoyl-CoA</text>
        <dbReference type="Rhea" id="RHEA:46044"/>
        <dbReference type="ChEBI" id="CHEBI:62242"/>
        <dbReference type="ChEBI" id="CHEBI:85640"/>
    </reaction>
    <physiologicalReaction direction="left-to-right" evidence="13">
        <dbReference type="Rhea" id="RHEA:46045"/>
    </physiologicalReaction>
</comment>
<dbReference type="FunFam" id="3.90.226.10:FF:000034">
    <property type="entry name" value="Enoyl-CoA delta isomerase 1"/>
    <property type="match status" value="1"/>
</dbReference>
<protein>
    <recommendedName>
        <fullName evidence="15">Enoyl-CoA delta isomerase 1, mitochondrial</fullName>
    </recommendedName>
    <alternativeName>
        <fullName evidence="16">3,2-trans-enoyl-CoA isomerase</fullName>
    </alternativeName>
</protein>
<evidence type="ECO:0000256" key="4">
    <source>
        <dbReference type="ARBA" id="ARBA00022832"/>
    </source>
</evidence>
<dbReference type="STRING" id="7260.B4N060"/>
<dbReference type="EMBL" id="CH963920">
    <property type="protein sequence ID" value="EDW77995.1"/>
    <property type="molecule type" value="Genomic_DNA"/>
</dbReference>
<keyword evidence="5" id="KW-0809">Transit peptide</keyword>
<keyword evidence="9" id="KW-0413">Isomerase</keyword>
<evidence type="ECO:0000256" key="14">
    <source>
        <dbReference type="ARBA" id="ARBA00056147"/>
    </source>
</evidence>
<proteinExistence type="predicted"/>
<comment type="subcellular location">
    <subcellularLocation>
        <location evidence="1">Mitochondrion matrix</location>
    </subcellularLocation>
</comment>
<sequence length="287" mass="31699">MLRSKILRLLSPAINRRCMSSVPKIPLTLVEVDDKSGIATLSMNRPPVNLLDIDMMNSIIESITEIECNKSHGLILTSSNDRVFCAGLDLNELQKPNPERLKEFWAILQDLWLALHLCSVPTAAAINGQAPAGGCLLATACEYRVMMPELIIGINAVRFSYVVPRWFMLSYMSVLPRLVAERALTQGKLFTTAEALQVGLIDEVASSKEEAISKCSSFIGTFSKVNPIARSLTKKQFRESDVQKLLADRVGDIKESVEYISGPLLQEGLAAYLKELKSKSSSKPRKS</sequence>
<dbReference type="PANTHER" id="PTHR11941">
    <property type="entry name" value="ENOYL-COA HYDRATASE-RELATED"/>
    <property type="match status" value="1"/>
</dbReference>
<comment type="function">
    <text evidence="14">Key enzyme of fatty acid beta-oxidation. Able to isomerize both 3-cis (3Z) and 3-trans (3E) double bonds into the 2-trans (2E) form in a range of enoyl-CoA species, with a preference for (3Z)-enoyl-CoAs over (3E)-enoyl-CoAs. The catalytic efficiency of this enzyme is not affected by the fatty acyl chain length.</text>
</comment>
<dbReference type="Gene3D" id="6.10.250.170">
    <property type="match status" value="1"/>
</dbReference>
<dbReference type="eggNOG" id="KOG1683">
    <property type="taxonomic scope" value="Eukaryota"/>
</dbReference>
<name>B4N060_DROWI</name>
<dbReference type="SUPFAM" id="SSF52096">
    <property type="entry name" value="ClpP/crotonase"/>
    <property type="match status" value="1"/>
</dbReference>
<comment type="catalytic activity">
    <reaction evidence="12">
        <text>(3Z)-dodecenoyl-CoA = (2E)-dodecenoyl-CoA</text>
        <dbReference type="Rhea" id="RHEA:23716"/>
        <dbReference type="ChEBI" id="CHEBI:57330"/>
        <dbReference type="ChEBI" id="CHEBI:58543"/>
        <dbReference type="EC" id="5.3.3.8"/>
    </reaction>
    <physiologicalReaction direction="left-to-right" evidence="12">
        <dbReference type="Rhea" id="RHEA:23717"/>
    </physiologicalReaction>
</comment>
<accession>B4N060</accession>
<evidence type="ECO:0000256" key="15">
    <source>
        <dbReference type="ARBA" id="ARBA00068317"/>
    </source>
</evidence>
<comment type="subunit">
    <text evidence="3">Homotrimer.</text>
</comment>
<evidence type="ECO:0000256" key="3">
    <source>
        <dbReference type="ARBA" id="ARBA00011233"/>
    </source>
</evidence>
<comment type="catalytic activity">
    <reaction evidence="10">
        <text>(3Z)-decenoyl-CoA = (2E)-decenoyl-CoA</text>
        <dbReference type="Rhea" id="RHEA:77195"/>
        <dbReference type="ChEBI" id="CHEBI:61406"/>
        <dbReference type="ChEBI" id="CHEBI:195601"/>
    </reaction>
    <physiologicalReaction direction="left-to-right" evidence="10">
        <dbReference type="Rhea" id="RHEA:77196"/>
    </physiologicalReaction>
</comment>
<evidence type="ECO:0000256" key="7">
    <source>
        <dbReference type="ARBA" id="ARBA00023098"/>
    </source>
</evidence>
<dbReference type="HOGENOM" id="CLU_009834_7_5_1"/>
<keyword evidence="4" id="KW-0276">Fatty acid metabolism</keyword>
<dbReference type="GO" id="GO:0005759">
    <property type="term" value="C:mitochondrial matrix"/>
    <property type="evidence" value="ECO:0007669"/>
    <property type="project" value="UniProtKB-SubCell"/>
</dbReference>
<gene>
    <name evidence="17" type="primary">Dwil\GK24256</name>
    <name evidence="17" type="ORF">Dwil_GK24256</name>
</gene>
<dbReference type="Proteomes" id="UP000007798">
    <property type="component" value="Unassembled WGS sequence"/>
</dbReference>
<dbReference type="Pfam" id="PF00378">
    <property type="entry name" value="ECH_1"/>
    <property type="match status" value="1"/>
</dbReference>
<dbReference type="PANTHER" id="PTHR11941:SF45">
    <property type="entry name" value="ENOYL-COA DELTA ISOMERASE 1, MITOCHONDRIAL"/>
    <property type="match status" value="1"/>
</dbReference>
<evidence type="ECO:0000256" key="9">
    <source>
        <dbReference type="ARBA" id="ARBA00023235"/>
    </source>
</evidence>
<dbReference type="PhylomeDB" id="B4N060"/>
<evidence type="ECO:0000256" key="2">
    <source>
        <dbReference type="ARBA" id="ARBA00005005"/>
    </source>
</evidence>
<dbReference type="FunCoup" id="B4N060">
    <property type="interactions" value="881"/>
</dbReference>
<reference evidence="17 18" key="1">
    <citation type="journal article" date="2007" name="Nature">
        <title>Evolution of genes and genomes on the Drosophila phylogeny.</title>
        <authorList>
            <consortium name="Drosophila 12 Genomes Consortium"/>
            <person name="Clark A.G."/>
            <person name="Eisen M.B."/>
            <person name="Smith D.R."/>
            <person name="Bergman C.M."/>
            <person name="Oliver B."/>
            <person name="Markow T.A."/>
            <person name="Kaufman T.C."/>
            <person name="Kellis M."/>
            <person name="Gelbart W."/>
            <person name="Iyer V.N."/>
            <person name="Pollard D.A."/>
            <person name="Sackton T.B."/>
            <person name="Larracuente A.M."/>
            <person name="Singh N.D."/>
            <person name="Abad J.P."/>
            <person name="Abt D.N."/>
            <person name="Adryan B."/>
            <person name="Aguade M."/>
            <person name="Akashi H."/>
            <person name="Anderson W.W."/>
            <person name="Aquadro C.F."/>
            <person name="Ardell D.H."/>
            <person name="Arguello R."/>
            <person name="Artieri C.G."/>
            <person name="Barbash D.A."/>
            <person name="Barker D."/>
            <person name="Barsanti P."/>
            <person name="Batterham P."/>
            <person name="Batzoglou S."/>
            <person name="Begun D."/>
            <person name="Bhutkar A."/>
            <person name="Blanco E."/>
            <person name="Bosak S.A."/>
            <person name="Bradley R.K."/>
            <person name="Brand A.D."/>
            <person name="Brent M.R."/>
            <person name="Brooks A.N."/>
            <person name="Brown R.H."/>
            <person name="Butlin R.K."/>
            <person name="Caggese C."/>
            <person name="Calvi B.R."/>
            <person name="Bernardo de Carvalho A."/>
            <person name="Caspi A."/>
            <person name="Castrezana S."/>
            <person name="Celniker S.E."/>
            <person name="Chang J.L."/>
            <person name="Chapple C."/>
            <person name="Chatterji S."/>
            <person name="Chinwalla A."/>
            <person name="Civetta A."/>
            <person name="Clifton S.W."/>
            <person name="Comeron J.M."/>
            <person name="Costello J.C."/>
            <person name="Coyne J.A."/>
            <person name="Daub J."/>
            <person name="David R.G."/>
            <person name="Delcher A.L."/>
            <person name="Delehaunty K."/>
            <person name="Do C.B."/>
            <person name="Ebling H."/>
            <person name="Edwards K."/>
            <person name="Eickbush T."/>
            <person name="Evans J.D."/>
            <person name="Filipski A."/>
            <person name="Findeiss S."/>
            <person name="Freyhult E."/>
            <person name="Fulton L."/>
            <person name="Fulton R."/>
            <person name="Garcia A.C."/>
            <person name="Gardiner A."/>
            <person name="Garfield D.A."/>
            <person name="Garvin B.E."/>
            <person name="Gibson G."/>
            <person name="Gilbert D."/>
            <person name="Gnerre S."/>
            <person name="Godfrey J."/>
            <person name="Good R."/>
            <person name="Gotea V."/>
            <person name="Gravely B."/>
            <person name="Greenberg A.J."/>
            <person name="Griffiths-Jones S."/>
            <person name="Gross S."/>
            <person name="Guigo R."/>
            <person name="Gustafson E.A."/>
            <person name="Haerty W."/>
            <person name="Hahn M.W."/>
            <person name="Halligan D.L."/>
            <person name="Halpern A.L."/>
            <person name="Halter G.M."/>
            <person name="Han M.V."/>
            <person name="Heger A."/>
            <person name="Hillier L."/>
            <person name="Hinrichs A.S."/>
            <person name="Holmes I."/>
            <person name="Hoskins R.A."/>
            <person name="Hubisz M.J."/>
            <person name="Hultmark D."/>
            <person name="Huntley M.A."/>
            <person name="Jaffe D.B."/>
            <person name="Jagadeeshan S."/>
            <person name="Jeck W.R."/>
            <person name="Johnson J."/>
            <person name="Jones C.D."/>
            <person name="Jordan W.C."/>
            <person name="Karpen G.H."/>
            <person name="Kataoka E."/>
            <person name="Keightley P.D."/>
            <person name="Kheradpour P."/>
            <person name="Kirkness E.F."/>
            <person name="Koerich L.B."/>
            <person name="Kristiansen K."/>
            <person name="Kudrna D."/>
            <person name="Kulathinal R.J."/>
            <person name="Kumar S."/>
            <person name="Kwok R."/>
            <person name="Lander E."/>
            <person name="Langley C.H."/>
            <person name="Lapoint R."/>
            <person name="Lazzaro B.P."/>
            <person name="Lee S.J."/>
            <person name="Levesque L."/>
            <person name="Li R."/>
            <person name="Lin C.F."/>
            <person name="Lin M.F."/>
            <person name="Lindblad-Toh K."/>
            <person name="Llopart A."/>
            <person name="Long M."/>
            <person name="Low L."/>
            <person name="Lozovsky E."/>
            <person name="Lu J."/>
            <person name="Luo M."/>
            <person name="Machado C.A."/>
            <person name="Makalowski W."/>
            <person name="Marzo M."/>
            <person name="Matsuda M."/>
            <person name="Matzkin L."/>
            <person name="McAllister B."/>
            <person name="McBride C.S."/>
            <person name="McKernan B."/>
            <person name="McKernan K."/>
            <person name="Mendez-Lago M."/>
            <person name="Minx P."/>
            <person name="Mollenhauer M.U."/>
            <person name="Montooth K."/>
            <person name="Mount S.M."/>
            <person name="Mu X."/>
            <person name="Myers E."/>
            <person name="Negre B."/>
            <person name="Newfeld S."/>
            <person name="Nielsen R."/>
            <person name="Noor M.A."/>
            <person name="O'Grady P."/>
            <person name="Pachter L."/>
            <person name="Papaceit M."/>
            <person name="Parisi M.J."/>
            <person name="Parisi M."/>
            <person name="Parts L."/>
            <person name="Pedersen J.S."/>
            <person name="Pesole G."/>
            <person name="Phillippy A.M."/>
            <person name="Ponting C.P."/>
            <person name="Pop M."/>
            <person name="Porcelli D."/>
            <person name="Powell J.R."/>
            <person name="Prohaska S."/>
            <person name="Pruitt K."/>
            <person name="Puig M."/>
            <person name="Quesneville H."/>
            <person name="Ram K.R."/>
            <person name="Rand D."/>
            <person name="Rasmussen M.D."/>
            <person name="Reed L.K."/>
            <person name="Reenan R."/>
            <person name="Reily A."/>
            <person name="Remington K.A."/>
            <person name="Rieger T.T."/>
            <person name="Ritchie M.G."/>
            <person name="Robin C."/>
            <person name="Rogers Y.H."/>
            <person name="Rohde C."/>
            <person name="Rozas J."/>
            <person name="Rubenfield M.J."/>
            <person name="Ruiz A."/>
            <person name="Russo S."/>
            <person name="Salzberg S.L."/>
            <person name="Sanchez-Gracia A."/>
            <person name="Saranga D.J."/>
            <person name="Sato H."/>
            <person name="Schaeffer S.W."/>
            <person name="Schatz M.C."/>
            <person name="Schlenke T."/>
            <person name="Schwartz R."/>
            <person name="Segarra C."/>
            <person name="Singh R.S."/>
            <person name="Sirot L."/>
            <person name="Sirota M."/>
            <person name="Sisneros N.B."/>
            <person name="Smith C.D."/>
            <person name="Smith T.F."/>
            <person name="Spieth J."/>
            <person name="Stage D.E."/>
            <person name="Stark A."/>
            <person name="Stephan W."/>
            <person name="Strausberg R.L."/>
            <person name="Strempel S."/>
            <person name="Sturgill D."/>
            <person name="Sutton G."/>
            <person name="Sutton G.G."/>
            <person name="Tao W."/>
            <person name="Teichmann S."/>
            <person name="Tobari Y.N."/>
            <person name="Tomimura Y."/>
            <person name="Tsolas J.M."/>
            <person name="Valente V.L."/>
            <person name="Venter E."/>
            <person name="Venter J.C."/>
            <person name="Vicario S."/>
            <person name="Vieira F.G."/>
            <person name="Vilella A.J."/>
            <person name="Villasante A."/>
            <person name="Walenz B."/>
            <person name="Wang J."/>
            <person name="Wasserman M."/>
            <person name="Watts T."/>
            <person name="Wilson D."/>
            <person name="Wilson R.K."/>
            <person name="Wing R.A."/>
            <person name="Wolfner M.F."/>
            <person name="Wong A."/>
            <person name="Wong G.K."/>
            <person name="Wu C.I."/>
            <person name="Wu G."/>
            <person name="Yamamoto D."/>
            <person name="Yang H.P."/>
            <person name="Yang S.P."/>
            <person name="Yorke J.A."/>
            <person name="Yoshida K."/>
            <person name="Zdobnov E."/>
            <person name="Zhang P."/>
            <person name="Zhang Y."/>
            <person name="Zimin A.V."/>
            <person name="Baldwin J."/>
            <person name="Abdouelleil A."/>
            <person name="Abdulkadir J."/>
            <person name="Abebe A."/>
            <person name="Abera B."/>
            <person name="Abreu J."/>
            <person name="Acer S.C."/>
            <person name="Aftuck L."/>
            <person name="Alexander A."/>
            <person name="An P."/>
            <person name="Anderson E."/>
            <person name="Anderson S."/>
            <person name="Arachi H."/>
            <person name="Azer M."/>
            <person name="Bachantsang P."/>
            <person name="Barry A."/>
            <person name="Bayul T."/>
            <person name="Berlin A."/>
            <person name="Bessette D."/>
            <person name="Bloom T."/>
            <person name="Blye J."/>
            <person name="Boguslavskiy L."/>
            <person name="Bonnet C."/>
            <person name="Boukhgalter B."/>
            <person name="Bourzgui I."/>
            <person name="Brown A."/>
            <person name="Cahill P."/>
            <person name="Channer S."/>
            <person name="Cheshatsang Y."/>
            <person name="Chuda L."/>
            <person name="Citroen M."/>
            <person name="Collymore A."/>
            <person name="Cooke P."/>
            <person name="Costello M."/>
            <person name="D'Aco K."/>
            <person name="Daza R."/>
            <person name="De Haan G."/>
            <person name="DeGray S."/>
            <person name="DeMaso C."/>
            <person name="Dhargay N."/>
            <person name="Dooley K."/>
            <person name="Dooley E."/>
            <person name="Doricent M."/>
            <person name="Dorje P."/>
            <person name="Dorjee K."/>
            <person name="Dupes A."/>
            <person name="Elong R."/>
            <person name="Falk J."/>
            <person name="Farina A."/>
            <person name="Faro S."/>
            <person name="Ferguson D."/>
            <person name="Fisher S."/>
            <person name="Foley C.D."/>
            <person name="Franke A."/>
            <person name="Friedrich D."/>
            <person name="Gadbois L."/>
            <person name="Gearin G."/>
            <person name="Gearin C.R."/>
            <person name="Giannoukos G."/>
            <person name="Goode T."/>
            <person name="Graham J."/>
            <person name="Grandbois E."/>
            <person name="Grewal S."/>
            <person name="Gyaltsen K."/>
            <person name="Hafez N."/>
            <person name="Hagos B."/>
            <person name="Hall J."/>
            <person name="Henson C."/>
            <person name="Hollinger A."/>
            <person name="Honan T."/>
            <person name="Huard M.D."/>
            <person name="Hughes L."/>
            <person name="Hurhula B."/>
            <person name="Husby M.E."/>
            <person name="Kamat A."/>
            <person name="Kanga B."/>
            <person name="Kashin S."/>
            <person name="Khazanovich D."/>
            <person name="Kisner P."/>
            <person name="Lance K."/>
            <person name="Lara M."/>
            <person name="Lee W."/>
            <person name="Lennon N."/>
            <person name="Letendre F."/>
            <person name="LeVine R."/>
            <person name="Lipovsky A."/>
            <person name="Liu X."/>
            <person name="Liu J."/>
            <person name="Liu S."/>
            <person name="Lokyitsang T."/>
            <person name="Lokyitsang Y."/>
            <person name="Lubonja R."/>
            <person name="Lui A."/>
            <person name="MacDonald P."/>
            <person name="Magnisalis V."/>
            <person name="Maru K."/>
            <person name="Matthews C."/>
            <person name="McCusker W."/>
            <person name="McDonough S."/>
            <person name="Mehta T."/>
            <person name="Meldrim J."/>
            <person name="Meneus L."/>
            <person name="Mihai O."/>
            <person name="Mihalev A."/>
            <person name="Mihova T."/>
            <person name="Mittelman R."/>
            <person name="Mlenga V."/>
            <person name="Montmayeur A."/>
            <person name="Mulrain L."/>
            <person name="Navidi A."/>
            <person name="Naylor J."/>
            <person name="Negash T."/>
            <person name="Nguyen T."/>
            <person name="Nguyen N."/>
            <person name="Nicol R."/>
            <person name="Norbu C."/>
            <person name="Norbu N."/>
            <person name="Novod N."/>
            <person name="O'Neill B."/>
            <person name="Osman S."/>
            <person name="Markiewicz E."/>
            <person name="Oyono O.L."/>
            <person name="Patti C."/>
            <person name="Phunkhang P."/>
            <person name="Pierre F."/>
            <person name="Priest M."/>
            <person name="Raghuraman S."/>
            <person name="Rege F."/>
            <person name="Reyes R."/>
            <person name="Rise C."/>
            <person name="Rogov P."/>
            <person name="Ross K."/>
            <person name="Ryan E."/>
            <person name="Settipalli S."/>
            <person name="Shea T."/>
            <person name="Sherpa N."/>
            <person name="Shi L."/>
            <person name="Shih D."/>
            <person name="Sparrow T."/>
            <person name="Spaulding J."/>
            <person name="Stalker J."/>
            <person name="Stange-Thomann N."/>
            <person name="Stavropoulos S."/>
            <person name="Stone C."/>
            <person name="Strader C."/>
            <person name="Tesfaye S."/>
            <person name="Thomson T."/>
            <person name="Thoulutsang Y."/>
            <person name="Thoulutsang D."/>
            <person name="Topham K."/>
            <person name="Topping I."/>
            <person name="Tsamla T."/>
            <person name="Vassiliev H."/>
            <person name="Vo A."/>
            <person name="Wangchuk T."/>
            <person name="Wangdi T."/>
            <person name="Weiand M."/>
            <person name="Wilkinson J."/>
            <person name="Wilson A."/>
            <person name="Yadav S."/>
            <person name="Young G."/>
            <person name="Yu Q."/>
            <person name="Zembek L."/>
            <person name="Zhong D."/>
            <person name="Zimmer A."/>
            <person name="Zwirko Z."/>
            <person name="Jaffe D.B."/>
            <person name="Alvarez P."/>
            <person name="Brockman W."/>
            <person name="Butler J."/>
            <person name="Chin C."/>
            <person name="Gnerre S."/>
            <person name="Grabherr M."/>
            <person name="Kleber M."/>
            <person name="Mauceli E."/>
            <person name="MacCallum I."/>
        </authorList>
    </citation>
    <scope>NUCLEOTIDE SEQUENCE [LARGE SCALE GENOMIC DNA]</scope>
    <source>
        <strain evidence="18">Tucson 14030-0811.24</strain>
    </source>
</reference>
<evidence type="ECO:0000256" key="1">
    <source>
        <dbReference type="ARBA" id="ARBA00004305"/>
    </source>
</evidence>
<comment type="pathway">
    <text evidence="2">Lipid metabolism; fatty acid beta-oxidation.</text>
</comment>
<evidence type="ECO:0000256" key="11">
    <source>
        <dbReference type="ARBA" id="ARBA00051293"/>
    </source>
</evidence>
<evidence type="ECO:0000256" key="13">
    <source>
        <dbReference type="ARBA" id="ARBA00052542"/>
    </source>
</evidence>
<keyword evidence="6" id="KW-0007">Acetylation</keyword>
<evidence type="ECO:0000256" key="8">
    <source>
        <dbReference type="ARBA" id="ARBA00023128"/>
    </source>
</evidence>
<evidence type="ECO:0000256" key="6">
    <source>
        <dbReference type="ARBA" id="ARBA00022990"/>
    </source>
</evidence>
<dbReference type="InterPro" id="IPR001753">
    <property type="entry name" value="Enoyl-CoA_hydra/iso"/>
</dbReference>
<keyword evidence="8" id="KW-0496">Mitochondrion</keyword>
<organism evidence="17 18">
    <name type="scientific">Drosophila willistoni</name>
    <name type="common">Fruit fly</name>
    <dbReference type="NCBI Taxonomy" id="7260"/>
    <lineage>
        <taxon>Eukaryota</taxon>
        <taxon>Metazoa</taxon>
        <taxon>Ecdysozoa</taxon>
        <taxon>Arthropoda</taxon>
        <taxon>Hexapoda</taxon>
        <taxon>Insecta</taxon>
        <taxon>Pterygota</taxon>
        <taxon>Neoptera</taxon>
        <taxon>Endopterygota</taxon>
        <taxon>Diptera</taxon>
        <taxon>Brachycera</taxon>
        <taxon>Muscomorpha</taxon>
        <taxon>Ephydroidea</taxon>
        <taxon>Drosophilidae</taxon>
        <taxon>Drosophila</taxon>
        <taxon>Sophophora</taxon>
    </lineage>
</organism>
<dbReference type="KEGG" id="dwi:6644422"/>
<evidence type="ECO:0000256" key="10">
    <source>
        <dbReference type="ARBA" id="ARBA00050938"/>
    </source>
</evidence>
<dbReference type="Gene3D" id="3.90.226.10">
    <property type="entry name" value="2-enoyl-CoA Hydratase, Chain A, domain 1"/>
    <property type="match status" value="1"/>
</dbReference>
<dbReference type="OrthoDB" id="1696280at2759"/>
<keyword evidence="18" id="KW-1185">Reference proteome</keyword>
<evidence type="ECO:0000256" key="5">
    <source>
        <dbReference type="ARBA" id="ARBA00022946"/>
    </source>
</evidence>
<dbReference type="GO" id="GO:0004165">
    <property type="term" value="F:delta(3)-delta(2)-enoyl-CoA isomerase activity"/>
    <property type="evidence" value="ECO:0007669"/>
    <property type="project" value="UniProtKB-EC"/>
</dbReference>
<evidence type="ECO:0000256" key="16">
    <source>
        <dbReference type="ARBA" id="ARBA00083575"/>
    </source>
</evidence>
<dbReference type="SMR" id="B4N060"/>
<keyword evidence="7" id="KW-0443">Lipid metabolism</keyword>
<evidence type="ECO:0000313" key="17">
    <source>
        <dbReference type="EMBL" id="EDW77995.1"/>
    </source>
</evidence>
<dbReference type="InterPro" id="IPR029045">
    <property type="entry name" value="ClpP/crotonase-like_dom_sf"/>
</dbReference>
<dbReference type="OMA" id="ALCKCAE"/>
<dbReference type="CDD" id="cd06558">
    <property type="entry name" value="crotonase-like"/>
    <property type="match status" value="1"/>
</dbReference>
<dbReference type="InParanoid" id="B4N060"/>
<comment type="catalytic activity">
    <reaction evidence="11">
        <text>(2E)-tetradecenoyl-CoA = (3Z)-tetradecenoyl-CoA</text>
        <dbReference type="Rhea" id="RHEA:29847"/>
        <dbReference type="ChEBI" id="CHEBI:61405"/>
        <dbReference type="ChEBI" id="CHEBI:61968"/>
    </reaction>
    <physiologicalReaction direction="right-to-left" evidence="11">
        <dbReference type="Rhea" id="RHEA:29849"/>
    </physiologicalReaction>
</comment>
<evidence type="ECO:0000256" key="12">
    <source>
        <dbReference type="ARBA" id="ARBA00052376"/>
    </source>
</evidence>